<evidence type="ECO:0000256" key="1">
    <source>
        <dbReference type="SAM" id="MobiDB-lite"/>
    </source>
</evidence>
<gene>
    <name evidence="2" type="ORF">OS493_039290</name>
</gene>
<feature type="region of interest" description="Disordered" evidence="1">
    <location>
        <begin position="138"/>
        <end position="171"/>
    </location>
</feature>
<organism evidence="2 3">
    <name type="scientific">Desmophyllum pertusum</name>
    <dbReference type="NCBI Taxonomy" id="174260"/>
    <lineage>
        <taxon>Eukaryota</taxon>
        <taxon>Metazoa</taxon>
        <taxon>Cnidaria</taxon>
        <taxon>Anthozoa</taxon>
        <taxon>Hexacorallia</taxon>
        <taxon>Scleractinia</taxon>
        <taxon>Caryophylliina</taxon>
        <taxon>Caryophylliidae</taxon>
        <taxon>Desmophyllum</taxon>
    </lineage>
</organism>
<comment type="caution">
    <text evidence="2">The sequence shown here is derived from an EMBL/GenBank/DDBJ whole genome shotgun (WGS) entry which is preliminary data.</text>
</comment>
<reference evidence="2" key="1">
    <citation type="submission" date="2023-01" db="EMBL/GenBank/DDBJ databases">
        <title>Genome assembly of the deep-sea coral Lophelia pertusa.</title>
        <authorList>
            <person name="Herrera S."/>
            <person name="Cordes E."/>
        </authorList>
    </citation>
    <scope>NUCLEOTIDE SEQUENCE</scope>
    <source>
        <strain evidence="2">USNM1676648</strain>
        <tissue evidence="2">Polyp</tissue>
    </source>
</reference>
<evidence type="ECO:0000313" key="2">
    <source>
        <dbReference type="EMBL" id="KAJ7388195.1"/>
    </source>
</evidence>
<protein>
    <submittedName>
        <fullName evidence="2">Uncharacterized protein</fullName>
    </submittedName>
</protein>
<feature type="region of interest" description="Disordered" evidence="1">
    <location>
        <begin position="1"/>
        <end position="29"/>
    </location>
</feature>
<feature type="compositionally biased region" description="Polar residues" evidence="1">
    <location>
        <begin position="153"/>
        <end position="164"/>
    </location>
</feature>
<dbReference type="EMBL" id="MU825570">
    <property type="protein sequence ID" value="KAJ7388195.1"/>
    <property type="molecule type" value="Genomic_DNA"/>
</dbReference>
<feature type="region of interest" description="Disordered" evidence="1">
    <location>
        <begin position="44"/>
        <end position="112"/>
    </location>
</feature>
<name>A0A9W9ZVD8_9CNID</name>
<dbReference type="AlphaFoldDB" id="A0A9W9ZVD8"/>
<accession>A0A9W9ZVD8</accession>
<proteinExistence type="predicted"/>
<feature type="compositionally biased region" description="Polar residues" evidence="1">
    <location>
        <begin position="65"/>
        <end position="87"/>
    </location>
</feature>
<dbReference type="Proteomes" id="UP001163046">
    <property type="component" value="Unassembled WGS sequence"/>
</dbReference>
<evidence type="ECO:0000313" key="3">
    <source>
        <dbReference type="Proteomes" id="UP001163046"/>
    </source>
</evidence>
<keyword evidence="3" id="KW-1185">Reference proteome</keyword>
<sequence>MALEGKQSVHHDSSVNDAAMNEEDVHSVDTRNCGLAVTTISQLKHKDPNCPRSTASKSDNEFVAETQSSPLKNASDFSVSVTRTSQLEQKDLNFPSTASKSNDDFVAETQSSSLKNTSDFSVSILDELLLSDSSRGVAEIEDSGRRVGKRKQCSSQKKTNNCITRQKEKNL</sequence>